<dbReference type="InterPro" id="IPR022398">
    <property type="entry name" value="Peptidase_S8_His-AS"/>
</dbReference>
<dbReference type="PRINTS" id="PR00723">
    <property type="entry name" value="SUBTILISIN"/>
</dbReference>
<dbReference type="SUPFAM" id="SSF52743">
    <property type="entry name" value="Subtilisin-like"/>
    <property type="match status" value="1"/>
</dbReference>
<dbReference type="InterPro" id="IPR023828">
    <property type="entry name" value="Peptidase_S8_Ser-AS"/>
</dbReference>
<comment type="similarity">
    <text evidence="1 9 10">Belongs to the peptidase S8 family.</text>
</comment>
<dbReference type="InterPro" id="IPR034187">
    <property type="entry name" value="Peptidases_S8_5"/>
</dbReference>
<evidence type="ECO:0000256" key="7">
    <source>
        <dbReference type="ARBA" id="ARBA00022825"/>
    </source>
</evidence>
<dbReference type="PANTHER" id="PTHR43806">
    <property type="entry name" value="PEPTIDASE S8"/>
    <property type="match status" value="1"/>
</dbReference>
<dbReference type="InterPro" id="IPR023827">
    <property type="entry name" value="Peptidase_S8_Asp-AS"/>
</dbReference>
<keyword evidence="15" id="KW-1185">Reference proteome</keyword>
<feature type="domain" description="PA" evidence="12">
    <location>
        <begin position="338"/>
        <end position="412"/>
    </location>
</feature>
<dbReference type="OrthoDB" id="9798386at2"/>
<evidence type="ECO:0000313" key="14">
    <source>
        <dbReference type="EMBL" id="TBH20924.1"/>
    </source>
</evidence>
<dbReference type="PROSITE" id="PS00136">
    <property type="entry name" value="SUBTILASE_ASP"/>
    <property type="match status" value="1"/>
</dbReference>
<evidence type="ECO:0000259" key="13">
    <source>
        <dbReference type="Pfam" id="PF06280"/>
    </source>
</evidence>
<evidence type="ECO:0000256" key="2">
    <source>
        <dbReference type="ARBA" id="ARBA00022512"/>
    </source>
</evidence>
<keyword evidence="5" id="KW-0732">Signal</keyword>
<dbReference type="InterPro" id="IPR010435">
    <property type="entry name" value="C5a/SBT2-like_Fn3"/>
</dbReference>
<feature type="active site" description="Charge relay system" evidence="8 9">
    <location>
        <position position="486"/>
    </location>
</feature>
<dbReference type="GO" id="GO:0004252">
    <property type="term" value="F:serine-type endopeptidase activity"/>
    <property type="evidence" value="ECO:0007669"/>
    <property type="project" value="UniProtKB-UniRule"/>
</dbReference>
<keyword evidence="2" id="KW-0134">Cell wall</keyword>
<dbReference type="Gene3D" id="3.50.30.30">
    <property type="match status" value="1"/>
</dbReference>
<dbReference type="EMBL" id="SIJL01000005">
    <property type="protein sequence ID" value="TBH20924.1"/>
    <property type="molecule type" value="Genomic_DNA"/>
</dbReference>
<evidence type="ECO:0000256" key="4">
    <source>
        <dbReference type="ARBA" id="ARBA00022670"/>
    </source>
</evidence>
<keyword evidence="6 9" id="KW-0378">Hydrolase</keyword>
<evidence type="ECO:0000256" key="3">
    <source>
        <dbReference type="ARBA" id="ARBA00022525"/>
    </source>
</evidence>
<gene>
    <name evidence="14" type="ORF">ETP66_05115</name>
</gene>
<dbReference type="Pfam" id="PF06280">
    <property type="entry name" value="fn3_5"/>
    <property type="match status" value="1"/>
</dbReference>
<dbReference type="CDD" id="cd07489">
    <property type="entry name" value="Peptidases_S8_5"/>
    <property type="match status" value="1"/>
</dbReference>
<dbReference type="Gene3D" id="2.60.40.1710">
    <property type="entry name" value="Subtilisin-like superfamily"/>
    <property type="match status" value="1"/>
</dbReference>
<dbReference type="GO" id="GO:0005615">
    <property type="term" value="C:extracellular space"/>
    <property type="evidence" value="ECO:0007669"/>
    <property type="project" value="TreeGrafter"/>
</dbReference>
<dbReference type="Pfam" id="PF02225">
    <property type="entry name" value="PA"/>
    <property type="match status" value="1"/>
</dbReference>
<evidence type="ECO:0000256" key="9">
    <source>
        <dbReference type="PROSITE-ProRule" id="PRU01240"/>
    </source>
</evidence>
<dbReference type="InterPro" id="IPR015500">
    <property type="entry name" value="Peptidase_S8_subtilisin-rel"/>
</dbReference>
<reference evidence="14 15" key="1">
    <citation type="submission" date="2019-02" db="EMBL/GenBank/DDBJ databases">
        <title>Thermus sp. a novel from hot spring.</title>
        <authorList>
            <person name="Zhao Z."/>
        </authorList>
    </citation>
    <scope>NUCLEOTIDE SEQUENCE [LARGE SCALE GENOMIC DNA]</scope>
    <source>
        <strain evidence="14 15">CFH 72773T</strain>
    </source>
</reference>
<dbReference type="SUPFAM" id="SSF52025">
    <property type="entry name" value="PA domain"/>
    <property type="match status" value="1"/>
</dbReference>
<dbReference type="InterPro" id="IPR050131">
    <property type="entry name" value="Peptidase_S8_subtilisin-like"/>
</dbReference>
<evidence type="ECO:0000256" key="1">
    <source>
        <dbReference type="ARBA" id="ARBA00011073"/>
    </source>
</evidence>
<dbReference type="InterPro" id="IPR000209">
    <property type="entry name" value="Peptidase_S8/S53_dom"/>
</dbReference>
<dbReference type="Pfam" id="PF00082">
    <property type="entry name" value="Peptidase_S8"/>
    <property type="match status" value="1"/>
</dbReference>
<dbReference type="Proteomes" id="UP000292858">
    <property type="component" value="Unassembled WGS sequence"/>
</dbReference>
<sequence>MVDETPALWFVELSGPPVIEGGNPAAIAQERANFRALARANGIPFRERLEFAELWNGLSVEATPAQAAKLRALPGVRAVWPVVAVPIPQAMEGGTAPELFTALTQTQADLVQSELGLTGRGVRVAIIDTGIDLDHPDLAGRIVAGWDFVGDDFNAGSPDPERRIPRPDPIPNDCNGHGTHVAGIVGANGRVKGVAPEVLFGAYKVFGCEGSTTADIILAALEMAWKDRMDVVNMSLGAAFLWPQYPTAVASDRLVTRGVVVVASAGNSGAAGTFSMSAPGVGSKVIGVGSFDNIAVTLSTFTLSPDGQPIGYSPAAAAPPPPTSGSLPIQATGTPTATADACSPLPAGSLEGHAALIRRGGCTFYTKAKNAEAAGAAAVILYNNVPGRFSATVAGTPPVNIPVVTISDADGVLIYNRLQQLGAVTLTWTDQVGSFPNPTGNLVSSFSSFGLSPDLALKPDLGAPGGLIYSTYPRHLGGYATLSGTSMAAPHVAGTVALYLQANPRARPEEVQAALMNSAKPQRLSVAPATGLLEVTHRQGAGMVQILDALQSPLRVSPPKLSLGEVERGSAYAAITLTHKGPGFATYTLSHQPAPATRGTFTVTYFNAPSTVEFAPATLTLAPGQSATVGVTITPNPGLADGSVFGGYLVITDEEGRVVARVPYGGYKGDYQAIRVLEPTPFGFPWLARLEGGTYVRLTDPATFSLQEGDIPYFLVHLAHQAQKLEMEILEARTRRPVHPVFNKFVDLEYLPRNSSSTGFFAFAWDGRRIHSNMDRGQGPNTFLREVPNGDYIVRIRVLKALGDPNNPRHWETWESPVITLARP</sequence>
<dbReference type="PROSITE" id="PS51892">
    <property type="entry name" value="SUBTILASE"/>
    <property type="match status" value="1"/>
</dbReference>
<keyword evidence="7 9" id="KW-0720">Serine protease</keyword>
<dbReference type="InterPro" id="IPR036852">
    <property type="entry name" value="Peptidase_S8/S53_dom_sf"/>
</dbReference>
<evidence type="ECO:0000259" key="12">
    <source>
        <dbReference type="Pfam" id="PF02225"/>
    </source>
</evidence>
<feature type="domain" description="Peptidase S8/S53" evidence="11">
    <location>
        <begin position="119"/>
        <end position="542"/>
    </location>
</feature>
<evidence type="ECO:0000259" key="11">
    <source>
        <dbReference type="Pfam" id="PF00082"/>
    </source>
</evidence>
<comment type="caution">
    <text evidence="14">The sequence shown here is derived from an EMBL/GenBank/DDBJ whole genome shotgun (WGS) entry which is preliminary data.</text>
</comment>
<keyword evidence="4 9" id="KW-0645">Protease</keyword>
<dbReference type="PANTHER" id="PTHR43806:SF66">
    <property type="entry name" value="SERIN ENDOPEPTIDASE"/>
    <property type="match status" value="1"/>
</dbReference>
<dbReference type="PROSITE" id="PS00137">
    <property type="entry name" value="SUBTILASE_HIS"/>
    <property type="match status" value="1"/>
</dbReference>
<feature type="active site" description="Charge relay system" evidence="8 9">
    <location>
        <position position="128"/>
    </location>
</feature>
<dbReference type="GO" id="GO:0006508">
    <property type="term" value="P:proteolysis"/>
    <property type="evidence" value="ECO:0007669"/>
    <property type="project" value="UniProtKB-KW"/>
</dbReference>
<dbReference type="GO" id="GO:0016020">
    <property type="term" value="C:membrane"/>
    <property type="evidence" value="ECO:0007669"/>
    <property type="project" value="InterPro"/>
</dbReference>
<dbReference type="InterPro" id="IPR003137">
    <property type="entry name" value="PA_domain"/>
</dbReference>
<evidence type="ECO:0000256" key="5">
    <source>
        <dbReference type="ARBA" id="ARBA00022729"/>
    </source>
</evidence>
<name>A0A4V2IV46_9DEIN</name>
<dbReference type="PROSITE" id="PS00138">
    <property type="entry name" value="SUBTILASE_SER"/>
    <property type="match status" value="1"/>
</dbReference>
<dbReference type="InterPro" id="IPR046450">
    <property type="entry name" value="PA_dom_sf"/>
</dbReference>
<organism evidence="14 15">
    <name type="scientific">Thermus thermamylovorans</name>
    <dbReference type="NCBI Taxonomy" id="2509362"/>
    <lineage>
        <taxon>Bacteria</taxon>
        <taxon>Thermotogati</taxon>
        <taxon>Deinococcota</taxon>
        <taxon>Deinococci</taxon>
        <taxon>Thermales</taxon>
        <taxon>Thermaceae</taxon>
        <taxon>Thermus</taxon>
    </lineage>
</organism>
<feature type="active site" description="Charge relay system" evidence="8 9">
    <location>
        <position position="177"/>
    </location>
</feature>
<dbReference type="AlphaFoldDB" id="A0A4V2IV46"/>
<evidence type="ECO:0000256" key="6">
    <source>
        <dbReference type="ARBA" id="ARBA00022801"/>
    </source>
</evidence>
<protein>
    <submittedName>
        <fullName evidence="14">Peptidase S8</fullName>
    </submittedName>
</protein>
<proteinExistence type="inferred from homology"/>
<evidence type="ECO:0000256" key="8">
    <source>
        <dbReference type="PIRSR" id="PIRSR615500-1"/>
    </source>
</evidence>
<evidence type="ECO:0000313" key="15">
    <source>
        <dbReference type="Proteomes" id="UP000292858"/>
    </source>
</evidence>
<accession>A0A4V2IV46</accession>
<evidence type="ECO:0000256" key="10">
    <source>
        <dbReference type="RuleBase" id="RU003355"/>
    </source>
</evidence>
<feature type="domain" description="C5a peptidase/Subtilisin-like protease SBT2-like Fn3-like" evidence="13">
    <location>
        <begin position="562"/>
        <end position="664"/>
    </location>
</feature>
<keyword evidence="3" id="KW-0964">Secreted</keyword>
<dbReference type="Gene3D" id="3.40.50.200">
    <property type="entry name" value="Peptidase S8/S53 domain"/>
    <property type="match status" value="1"/>
</dbReference>